<dbReference type="AlphaFoldDB" id="A0A5B7GXD5"/>
<sequence length="88" mass="9737">MFAQLWPKLLPPPNCRSSPSYTLADGRLLLLLPFAPALLANVAWSSSGRHSNREGRLAEWTRLRVITAGKLPLPSVPKAHQLTFSVSY</sequence>
<comment type="caution">
    <text evidence="1">The sequence shown here is derived from an EMBL/GenBank/DDBJ whole genome shotgun (WGS) entry which is preliminary data.</text>
</comment>
<organism evidence="1 2">
    <name type="scientific">Portunus trituberculatus</name>
    <name type="common">Swimming crab</name>
    <name type="synonym">Neptunus trituberculatus</name>
    <dbReference type="NCBI Taxonomy" id="210409"/>
    <lineage>
        <taxon>Eukaryota</taxon>
        <taxon>Metazoa</taxon>
        <taxon>Ecdysozoa</taxon>
        <taxon>Arthropoda</taxon>
        <taxon>Crustacea</taxon>
        <taxon>Multicrustacea</taxon>
        <taxon>Malacostraca</taxon>
        <taxon>Eumalacostraca</taxon>
        <taxon>Eucarida</taxon>
        <taxon>Decapoda</taxon>
        <taxon>Pleocyemata</taxon>
        <taxon>Brachyura</taxon>
        <taxon>Eubrachyura</taxon>
        <taxon>Portunoidea</taxon>
        <taxon>Portunidae</taxon>
        <taxon>Portuninae</taxon>
        <taxon>Portunus</taxon>
    </lineage>
</organism>
<dbReference type="Proteomes" id="UP000324222">
    <property type="component" value="Unassembled WGS sequence"/>
</dbReference>
<protein>
    <submittedName>
        <fullName evidence="1">Uncharacterized protein</fullName>
    </submittedName>
</protein>
<accession>A0A5B7GXD5</accession>
<evidence type="ECO:0000313" key="1">
    <source>
        <dbReference type="EMBL" id="MPC62065.1"/>
    </source>
</evidence>
<name>A0A5B7GXD5_PORTR</name>
<dbReference type="EMBL" id="VSRR010019265">
    <property type="protein sequence ID" value="MPC62065.1"/>
    <property type="molecule type" value="Genomic_DNA"/>
</dbReference>
<gene>
    <name evidence="1" type="ORF">E2C01_056145</name>
</gene>
<reference evidence="1 2" key="1">
    <citation type="submission" date="2019-05" db="EMBL/GenBank/DDBJ databases">
        <title>Another draft genome of Portunus trituberculatus and its Hox gene families provides insights of decapod evolution.</title>
        <authorList>
            <person name="Jeong J.-H."/>
            <person name="Song I."/>
            <person name="Kim S."/>
            <person name="Choi T."/>
            <person name="Kim D."/>
            <person name="Ryu S."/>
            <person name="Kim W."/>
        </authorList>
    </citation>
    <scope>NUCLEOTIDE SEQUENCE [LARGE SCALE GENOMIC DNA]</scope>
    <source>
        <tissue evidence="1">Muscle</tissue>
    </source>
</reference>
<proteinExistence type="predicted"/>
<keyword evidence="2" id="KW-1185">Reference proteome</keyword>
<evidence type="ECO:0000313" key="2">
    <source>
        <dbReference type="Proteomes" id="UP000324222"/>
    </source>
</evidence>